<evidence type="ECO:0000313" key="2">
    <source>
        <dbReference type="EMBL" id="HEN43696.1"/>
    </source>
</evidence>
<name>A0A831U1V0_GEOME</name>
<protein>
    <submittedName>
        <fullName evidence="2">Uncharacterized protein</fullName>
    </submittedName>
</protein>
<proteinExistence type="predicted"/>
<dbReference type="EMBL" id="DSOV01000072">
    <property type="protein sequence ID" value="HEN43696.1"/>
    <property type="molecule type" value="Genomic_DNA"/>
</dbReference>
<accession>A0A831U1V0</accession>
<gene>
    <name evidence="2" type="ORF">ENQ87_15255</name>
</gene>
<feature type="transmembrane region" description="Helical" evidence="1">
    <location>
        <begin position="6"/>
        <end position="29"/>
    </location>
</feature>
<sequence>MLHDGWAVVCQVGLWGWIASTIGLIVNAFPRRGIMDGAAAGRWGGGMAVFFALWIAGMVLA</sequence>
<reference evidence="2" key="1">
    <citation type="journal article" date="2020" name="mSystems">
        <title>Genome- and Community-Level Interaction Insights into Carbon Utilization and Element Cycling Functions of Hydrothermarchaeota in Hydrothermal Sediment.</title>
        <authorList>
            <person name="Zhou Z."/>
            <person name="Liu Y."/>
            <person name="Xu W."/>
            <person name="Pan J."/>
            <person name="Luo Z.H."/>
            <person name="Li M."/>
        </authorList>
    </citation>
    <scope>NUCLEOTIDE SEQUENCE [LARGE SCALE GENOMIC DNA]</scope>
    <source>
        <strain evidence="2">SpSt-349</strain>
    </source>
</reference>
<feature type="transmembrane region" description="Helical" evidence="1">
    <location>
        <begin position="41"/>
        <end position="60"/>
    </location>
</feature>
<keyword evidence="1" id="KW-0812">Transmembrane</keyword>
<evidence type="ECO:0000256" key="1">
    <source>
        <dbReference type="SAM" id="Phobius"/>
    </source>
</evidence>
<dbReference type="AlphaFoldDB" id="A0A831U1V0"/>
<keyword evidence="1" id="KW-1133">Transmembrane helix</keyword>
<organism evidence="2">
    <name type="scientific">Geobacter metallireducens</name>
    <dbReference type="NCBI Taxonomy" id="28232"/>
    <lineage>
        <taxon>Bacteria</taxon>
        <taxon>Pseudomonadati</taxon>
        <taxon>Thermodesulfobacteriota</taxon>
        <taxon>Desulfuromonadia</taxon>
        <taxon>Geobacterales</taxon>
        <taxon>Geobacteraceae</taxon>
        <taxon>Geobacter</taxon>
    </lineage>
</organism>
<keyword evidence="1" id="KW-0472">Membrane</keyword>
<comment type="caution">
    <text evidence="2">The sequence shown here is derived from an EMBL/GenBank/DDBJ whole genome shotgun (WGS) entry which is preliminary data.</text>
</comment>